<reference evidence="3 4" key="1">
    <citation type="submission" date="2021-09" db="EMBL/GenBank/DDBJ databases">
        <title>The complete genome sequence of a new microorganism.</title>
        <authorList>
            <person name="Zi Z."/>
        </authorList>
    </citation>
    <scope>NUCLEOTIDE SEQUENCE [LARGE SCALE GENOMIC DNA]</scope>
    <source>
        <strain evidence="3 4">WGZ8</strain>
    </source>
</reference>
<feature type="transmembrane region" description="Helical" evidence="2">
    <location>
        <begin position="56"/>
        <end position="75"/>
    </location>
</feature>
<organism evidence="3 4">
    <name type="scientific">Microvirga puerhi</name>
    <dbReference type="NCBI Taxonomy" id="2876078"/>
    <lineage>
        <taxon>Bacteria</taxon>
        <taxon>Pseudomonadati</taxon>
        <taxon>Pseudomonadota</taxon>
        <taxon>Alphaproteobacteria</taxon>
        <taxon>Hyphomicrobiales</taxon>
        <taxon>Methylobacteriaceae</taxon>
        <taxon>Microvirga</taxon>
    </lineage>
</organism>
<name>A0ABS7VR42_9HYPH</name>
<feature type="coiled-coil region" evidence="1">
    <location>
        <begin position="1"/>
        <end position="28"/>
    </location>
</feature>
<keyword evidence="2" id="KW-0472">Membrane</keyword>
<keyword evidence="2" id="KW-0812">Transmembrane</keyword>
<evidence type="ECO:0000256" key="1">
    <source>
        <dbReference type="SAM" id="Coils"/>
    </source>
</evidence>
<feature type="transmembrane region" description="Helical" evidence="2">
    <location>
        <begin position="30"/>
        <end position="50"/>
    </location>
</feature>
<evidence type="ECO:0000256" key="2">
    <source>
        <dbReference type="SAM" id="Phobius"/>
    </source>
</evidence>
<keyword evidence="2" id="KW-1133">Transmembrane helix</keyword>
<gene>
    <name evidence="3" type="ORF">K9B37_17310</name>
</gene>
<accession>A0ABS7VR42</accession>
<evidence type="ECO:0000313" key="3">
    <source>
        <dbReference type="EMBL" id="MBZ6078028.1"/>
    </source>
</evidence>
<protein>
    <submittedName>
        <fullName evidence="3">Uncharacterized protein</fullName>
    </submittedName>
</protein>
<keyword evidence="1" id="KW-0175">Coiled coil</keyword>
<sequence>MTDFHRQIADLEDEIDALTDVVERCRKSMIVARGALVAGGLTVGAVLLGLVRPDPIVLIVGIATTLAGIGFYGSSKGTLDETSGRIRALDAQRAEIIDEMDLRTAPLQ</sequence>
<keyword evidence="4" id="KW-1185">Reference proteome</keyword>
<evidence type="ECO:0000313" key="4">
    <source>
        <dbReference type="Proteomes" id="UP000704176"/>
    </source>
</evidence>
<dbReference type="Proteomes" id="UP000704176">
    <property type="component" value="Unassembled WGS sequence"/>
</dbReference>
<dbReference type="EMBL" id="JAIRBM010000014">
    <property type="protein sequence ID" value="MBZ6078028.1"/>
    <property type="molecule type" value="Genomic_DNA"/>
</dbReference>
<comment type="caution">
    <text evidence="3">The sequence shown here is derived from an EMBL/GenBank/DDBJ whole genome shotgun (WGS) entry which is preliminary data.</text>
</comment>
<proteinExistence type="predicted"/>
<dbReference type="RefSeq" id="WP_224314781.1">
    <property type="nucleotide sequence ID" value="NZ_JAIRBM010000014.1"/>
</dbReference>